<feature type="compositionally biased region" description="Polar residues" evidence="1">
    <location>
        <begin position="82"/>
        <end position="92"/>
    </location>
</feature>
<dbReference type="OrthoDB" id="2503928at2759"/>
<gene>
    <name evidence="2" type="ORF">RFULGI_LOCUS6924</name>
</gene>
<evidence type="ECO:0000313" key="2">
    <source>
        <dbReference type="EMBL" id="CAG8609598.1"/>
    </source>
</evidence>
<dbReference type="Gene3D" id="3.90.228.10">
    <property type="match status" value="1"/>
</dbReference>
<comment type="caution">
    <text evidence="2">The sequence shown here is derived from an EMBL/GenBank/DDBJ whole genome shotgun (WGS) entry which is preliminary data.</text>
</comment>
<feature type="non-terminal residue" evidence="2">
    <location>
        <position position="1"/>
    </location>
</feature>
<keyword evidence="3" id="KW-1185">Reference proteome</keyword>
<sequence>EQTNTMKNQYAKDHLVLKVYRGIKKIVKKKKPHCQRQGCPNRCSGRKDIYCTACVQYPYLTVNQTPTPPSVNVNQTPPPPSVNVNQTPSQPSVTVNQTPPPPPVTVNQTPQPPVTVNQTLSPPSVTGNQTPAYPPVTVNKTASPPVTINKTSSSPLVVVNQTPSPPPVSVNQTVLPPPSKPTSDPVIYKTEMKLLNPTDSEYIDVLNSFRVGLPNNTILGIFKLNIPTNLVEAHEQYRRNNPTMANIRGFHGTKSVCGPKRFITNPKAAFCRSGCGACGIAQNGNKIQFSGDKRE</sequence>
<accession>A0A9N9GJ13</accession>
<dbReference type="EMBL" id="CAJVPZ010009476">
    <property type="protein sequence ID" value="CAG8609598.1"/>
    <property type="molecule type" value="Genomic_DNA"/>
</dbReference>
<feature type="compositionally biased region" description="Low complexity" evidence="1">
    <location>
        <begin position="105"/>
        <end position="119"/>
    </location>
</feature>
<feature type="region of interest" description="Disordered" evidence="1">
    <location>
        <begin position="65"/>
        <end position="138"/>
    </location>
</feature>
<feature type="compositionally biased region" description="Polar residues" evidence="1">
    <location>
        <begin position="120"/>
        <end position="131"/>
    </location>
</feature>
<name>A0A9N9GJ13_9GLOM</name>
<organism evidence="2 3">
    <name type="scientific">Racocetra fulgida</name>
    <dbReference type="NCBI Taxonomy" id="60492"/>
    <lineage>
        <taxon>Eukaryota</taxon>
        <taxon>Fungi</taxon>
        <taxon>Fungi incertae sedis</taxon>
        <taxon>Mucoromycota</taxon>
        <taxon>Glomeromycotina</taxon>
        <taxon>Glomeromycetes</taxon>
        <taxon>Diversisporales</taxon>
        <taxon>Gigasporaceae</taxon>
        <taxon>Racocetra</taxon>
    </lineage>
</organism>
<evidence type="ECO:0000256" key="1">
    <source>
        <dbReference type="SAM" id="MobiDB-lite"/>
    </source>
</evidence>
<evidence type="ECO:0000313" key="3">
    <source>
        <dbReference type="Proteomes" id="UP000789396"/>
    </source>
</evidence>
<dbReference type="Proteomes" id="UP000789396">
    <property type="component" value="Unassembled WGS sequence"/>
</dbReference>
<proteinExistence type="predicted"/>
<feature type="compositionally biased region" description="Polar residues" evidence="1">
    <location>
        <begin position="65"/>
        <end position="75"/>
    </location>
</feature>
<feature type="region of interest" description="Disordered" evidence="1">
    <location>
        <begin position="161"/>
        <end position="184"/>
    </location>
</feature>
<dbReference type="AlphaFoldDB" id="A0A9N9GJ13"/>
<reference evidence="2" key="1">
    <citation type="submission" date="2021-06" db="EMBL/GenBank/DDBJ databases">
        <authorList>
            <person name="Kallberg Y."/>
            <person name="Tangrot J."/>
            <person name="Rosling A."/>
        </authorList>
    </citation>
    <scope>NUCLEOTIDE SEQUENCE</scope>
    <source>
        <strain evidence="2">IN212</strain>
    </source>
</reference>
<protein>
    <submittedName>
        <fullName evidence="2">13342_t:CDS:1</fullName>
    </submittedName>
</protein>